<keyword evidence="7" id="KW-1185">Reference proteome</keyword>
<dbReference type="GO" id="GO:0003700">
    <property type="term" value="F:DNA-binding transcription factor activity"/>
    <property type="evidence" value="ECO:0007669"/>
    <property type="project" value="TreeGrafter"/>
</dbReference>
<protein>
    <submittedName>
        <fullName evidence="6">Transcriptional regulator, TetR family</fullName>
    </submittedName>
</protein>
<dbReference type="STRING" id="2017.SAMN05444320_109190"/>
<dbReference type="Pfam" id="PF13305">
    <property type="entry name" value="TetR_C_33"/>
    <property type="match status" value="1"/>
</dbReference>
<dbReference type="Pfam" id="PF00440">
    <property type="entry name" value="TetR_N"/>
    <property type="match status" value="1"/>
</dbReference>
<dbReference type="InterPro" id="IPR025996">
    <property type="entry name" value="MT1864/Rv1816-like_C"/>
</dbReference>
<keyword evidence="1" id="KW-0805">Transcription regulation</keyword>
<evidence type="ECO:0000259" key="5">
    <source>
        <dbReference type="PROSITE" id="PS50977"/>
    </source>
</evidence>
<dbReference type="RefSeq" id="WP_073487872.1">
    <property type="nucleotide sequence ID" value="NZ_FQVN01000009.1"/>
</dbReference>
<gene>
    <name evidence="6" type="ORF">SAMN05444320_109190</name>
</gene>
<dbReference type="OrthoDB" id="4709966at2"/>
<dbReference type="Proteomes" id="UP000184501">
    <property type="component" value="Unassembled WGS sequence"/>
</dbReference>
<evidence type="ECO:0000256" key="3">
    <source>
        <dbReference type="ARBA" id="ARBA00023163"/>
    </source>
</evidence>
<dbReference type="SUPFAM" id="SSF46689">
    <property type="entry name" value="Homeodomain-like"/>
    <property type="match status" value="1"/>
</dbReference>
<dbReference type="PROSITE" id="PS50977">
    <property type="entry name" value="HTH_TETR_2"/>
    <property type="match status" value="1"/>
</dbReference>
<dbReference type="GO" id="GO:0000976">
    <property type="term" value="F:transcription cis-regulatory region binding"/>
    <property type="evidence" value="ECO:0007669"/>
    <property type="project" value="TreeGrafter"/>
</dbReference>
<evidence type="ECO:0000256" key="1">
    <source>
        <dbReference type="ARBA" id="ARBA00023015"/>
    </source>
</evidence>
<evidence type="ECO:0000256" key="4">
    <source>
        <dbReference type="PROSITE-ProRule" id="PRU00335"/>
    </source>
</evidence>
<keyword evidence="2 4" id="KW-0238">DNA-binding</keyword>
<evidence type="ECO:0000256" key="2">
    <source>
        <dbReference type="ARBA" id="ARBA00023125"/>
    </source>
</evidence>
<dbReference type="InterPro" id="IPR001647">
    <property type="entry name" value="HTH_TetR"/>
</dbReference>
<name>A0A1M5K985_STRHI</name>
<proteinExistence type="predicted"/>
<dbReference type="AlphaFoldDB" id="A0A1M5K985"/>
<reference evidence="6 7" key="1">
    <citation type="submission" date="2016-11" db="EMBL/GenBank/DDBJ databases">
        <authorList>
            <person name="Jaros S."/>
            <person name="Januszkiewicz K."/>
            <person name="Wedrychowicz H."/>
        </authorList>
    </citation>
    <scope>NUCLEOTIDE SEQUENCE [LARGE SCALE GENOMIC DNA]</scope>
    <source>
        <strain evidence="6 7">DSM 44523</strain>
    </source>
</reference>
<organism evidence="6 7">
    <name type="scientific">Streptoalloteichus hindustanus</name>
    <dbReference type="NCBI Taxonomy" id="2017"/>
    <lineage>
        <taxon>Bacteria</taxon>
        <taxon>Bacillati</taxon>
        <taxon>Actinomycetota</taxon>
        <taxon>Actinomycetes</taxon>
        <taxon>Pseudonocardiales</taxon>
        <taxon>Pseudonocardiaceae</taxon>
        <taxon>Streptoalloteichus</taxon>
    </lineage>
</organism>
<sequence length="198" mass="21649">MPRPKIHDEALRVRLLDRTGELLSTHGPDALSLRRLAADVNTSTTAVYSLFGSKAGLVAAVHREAFRRFGARLAEVRPSDDPARDVVALGHAYRESALADPHLYGMLFGRPVPEFTPDAEAKEESLATFLPLLDGVRRGVERGRFAADRPERMALACWGLVHGLVSLELNGCLPPDTDVDASYDAALRALVAGWLRRD</sequence>
<dbReference type="InterPro" id="IPR036271">
    <property type="entry name" value="Tet_transcr_reg_TetR-rel_C_sf"/>
</dbReference>
<keyword evidence="3" id="KW-0804">Transcription</keyword>
<evidence type="ECO:0000313" key="6">
    <source>
        <dbReference type="EMBL" id="SHG49412.1"/>
    </source>
</evidence>
<dbReference type="EMBL" id="FQVN01000009">
    <property type="protein sequence ID" value="SHG49412.1"/>
    <property type="molecule type" value="Genomic_DNA"/>
</dbReference>
<dbReference type="PANTHER" id="PTHR30055:SF209">
    <property type="entry name" value="POSSIBLE TRANSCRIPTIONAL REGULATORY PROTEIN (PROBABLY TETR-FAMILY)"/>
    <property type="match status" value="1"/>
</dbReference>
<feature type="domain" description="HTH tetR-type" evidence="5">
    <location>
        <begin position="9"/>
        <end position="69"/>
    </location>
</feature>
<feature type="DNA-binding region" description="H-T-H motif" evidence="4">
    <location>
        <begin position="32"/>
        <end position="51"/>
    </location>
</feature>
<dbReference type="InterPro" id="IPR009057">
    <property type="entry name" value="Homeodomain-like_sf"/>
</dbReference>
<dbReference type="PANTHER" id="PTHR30055">
    <property type="entry name" value="HTH-TYPE TRANSCRIPTIONAL REGULATOR RUTR"/>
    <property type="match status" value="1"/>
</dbReference>
<dbReference type="SUPFAM" id="SSF48498">
    <property type="entry name" value="Tetracyclin repressor-like, C-terminal domain"/>
    <property type="match status" value="1"/>
</dbReference>
<dbReference type="Gene3D" id="1.10.357.10">
    <property type="entry name" value="Tetracycline Repressor, domain 2"/>
    <property type="match status" value="1"/>
</dbReference>
<dbReference type="InterPro" id="IPR050109">
    <property type="entry name" value="HTH-type_TetR-like_transc_reg"/>
</dbReference>
<accession>A0A1M5K985</accession>
<evidence type="ECO:0000313" key="7">
    <source>
        <dbReference type="Proteomes" id="UP000184501"/>
    </source>
</evidence>